<evidence type="ECO:0000256" key="6">
    <source>
        <dbReference type="ARBA" id="ARBA00023139"/>
    </source>
</evidence>
<organism evidence="11 12">
    <name type="scientific">Pseudomonas kribbensis</name>
    <dbReference type="NCBI Taxonomy" id="1628086"/>
    <lineage>
        <taxon>Bacteria</taxon>
        <taxon>Pseudomonadati</taxon>
        <taxon>Pseudomonadota</taxon>
        <taxon>Gammaproteobacteria</taxon>
        <taxon>Pseudomonadales</taxon>
        <taxon>Pseudomonadaceae</taxon>
        <taxon>Pseudomonas</taxon>
    </lineage>
</organism>
<evidence type="ECO:0000256" key="7">
    <source>
        <dbReference type="ARBA" id="ARBA00023237"/>
    </source>
</evidence>
<evidence type="ECO:0000256" key="9">
    <source>
        <dbReference type="ARBA" id="ARBA00037313"/>
    </source>
</evidence>
<dbReference type="KEGG" id="pke:DLD99_03910"/>
<keyword evidence="12" id="KW-1185">Reference proteome</keyword>
<reference evidence="11 12" key="1">
    <citation type="submission" date="2018-05" db="EMBL/GenBank/DDBJ databases">
        <title>Complete genome sequence of Pseudomonas kribbensis 46-2(T).</title>
        <authorList>
            <person name="Jeong H."/>
            <person name="Lee S.-G."/>
            <person name="Rha E."/>
            <person name="Kim H."/>
        </authorList>
    </citation>
    <scope>NUCLEOTIDE SEQUENCE [LARGE SCALE GENOMIC DNA]</scope>
    <source>
        <strain evidence="11 12">46-2</strain>
    </source>
</reference>
<proteinExistence type="inferred from homology"/>
<dbReference type="Proteomes" id="UP000253720">
    <property type="component" value="Chromosome"/>
</dbReference>
<keyword evidence="8 10" id="KW-0449">Lipoprotein</keyword>
<evidence type="ECO:0000256" key="10">
    <source>
        <dbReference type="RuleBase" id="RU362097"/>
    </source>
</evidence>
<dbReference type="SUPFAM" id="SSF56954">
    <property type="entry name" value="Outer membrane efflux proteins (OEP)"/>
    <property type="match status" value="1"/>
</dbReference>
<accession>A0A345RK28</accession>
<dbReference type="NCBIfam" id="TIGR01845">
    <property type="entry name" value="outer_NodT"/>
    <property type="match status" value="1"/>
</dbReference>
<keyword evidence="3 10" id="KW-0812">Transmembrane</keyword>
<evidence type="ECO:0000256" key="4">
    <source>
        <dbReference type="ARBA" id="ARBA00022729"/>
    </source>
</evidence>
<comment type="function">
    <text evidence="9">Could be involved in resistance to puromycin, acriflavine and tetraphenylarsonium chloride.</text>
</comment>
<dbReference type="InterPro" id="IPR003423">
    <property type="entry name" value="OMP_efflux"/>
</dbReference>
<dbReference type="Gene3D" id="1.20.1600.10">
    <property type="entry name" value="Outer membrane efflux proteins (OEP)"/>
    <property type="match status" value="1"/>
</dbReference>
<comment type="subcellular location">
    <subcellularLocation>
        <location evidence="10">Cell outer membrane</location>
        <topology evidence="10">Lipid-anchor</topology>
    </subcellularLocation>
</comment>
<keyword evidence="4 10" id="KW-0732">Signal</keyword>
<dbReference type="AlphaFoldDB" id="A0A345RK28"/>
<evidence type="ECO:0000313" key="11">
    <source>
        <dbReference type="EMBL" id="AXI59644.1"/>
    </source>
</evidence>
<evidence type="ECO:0000256" key="5">
    <source>
        <dbReference type="ARBA" id="ARBA00023136"/>
    </source>
</evidence>
<dbReference type="Pfam" id="PF02321">
    <property type="entry name" value="OEP"/>
    <property type="match status" value="2"/>
</dbReference>
<dbReference type="PANTHER" id="PTHR30203:SF20">
    <property type="entry name" value="MULTIDRUG RESISTANCE OUTER MEMBRANE PROTEIN MDTP-RELATED"/>
    <property type="match status" value="1"/>
</dbReference>
<dbReference type="InterPro" id="IPR010131">
    <property type="entry name" value="MdtP/NodT-like"/>
</dbReference>
<keyword evidence="2 10" id="KW-1134">Transmembrane beta strand</keyword>
<dbReference type="RefSeq" id="WP_114881340.1">
    <property type="nucleotide sequence ID" value="NZ_CP029608.1"/>
</dbReference>
<name>A0A345RK28_9PSED</name>
<gene>
    <name evidence="11" type="ORF">DLD99_03910</name>
</gene>
<keyword evidence="7" id="KW-0998">Cell outer membrane</keyword>
<dbReference type="GO" id="GO:0015562">
    <property type="term" value="F:efflux transmembrane transporter activity"/>
    <property type="evidence" value="ECO:0007669"/>
    <property type="project" value="InterPro"/>
</dbReference>
<dbReference type="EMBL" id="CP029608">
    <property type="protein sequence ID" value="AXI59644.1"/>
    <property type="molecule type" value="Genomic_DNA"/>
</dbReference>
<comment type="similarity">
    <text evidence="1 10">Belongs to the outer membrane factor (OMF) (TC 1.B.17) family.</text>
</comment>
<keyword evidence="5 10" id="KW-0472">Membrane</keyword>
<feature type="chain" id="PRO_5016478250" evidence="10">
    <location>
        <begin position="27"/>
        <end position="483"/>
    </location>
</feature>
<evidence type="ECO:0000256" key="2">
    <source>
        <dbReference type="ARBA" id="ARBA00022452"/>
    </source>
</evidence>
<evidence type="ECO:0000313" key="12">
    <source>
        <dbReference type="Proteomes" id="UP000253720"/>
    </source>
</evidence>
<evidence type="ECO:0000256" key="8">
    <source>
        <dbReference type="ARBA" id="ARBA00023288"/>
    </source>
</evidence>
<dbReference type="PANTHER" id="PTHR30203">
    <property type="entry name" value="OUTER MEMBRANE CATION EFFLUX PROTEIN"/>
    <property type="match status" value="1"/>
</dbReference>
<sequence>MYSITRLMLAPLAAAILLAAGCVNYAGIDHQGKLLAVGDAPSDSLKDKLPPAQWPRADWWTSLGDPRLGALIEEAYASNPDLQEVAARVAKANAFLDLRDAERYPEMDASAGVTRGRLSRFEDYSGEGEKYFTARNLAVNFSYTFDLWGGQRAAWESALNSARAAEVDLQSSRLILAVNVAKAYNQLAYAWQVSELNQRDLERLSKLVELTDSRYGSGLDNLSQLKQVQSLKARSESTLIGANEDIEIARLQLSALIGKGVDRAHTLERPSTLQASVVALPAQLPAQLLGRRPDIVAARWRVEAETKNVEAVKTTFYPNINLAAAAGSHALTGDAMFAGVSKFWNVAPTVSLPIFDAGRLRSDLKAGNAELDSSIAQYNRVLNSALHEVAISVTQLRSFEQQIVVQRDACSIAQSSYDLSQSRYKAGEDTFLDALNIEQQLIQDEMRLAFLNSKHIDSSVSLMAALGGGFQAPALETAQSSAL</sequence>
<keyword evidence="6 10" id="KW-0564">Palmitate</keyword>
<dbReference type="PROSITE" id="PS51257">
    <property type="entry name" value="PROKAR_LIPOPROTEIN"/>
    <property type="match status" value="1"/>
</dbReference>
<protein>
    <submittedName>
        <fullName evidence="11">Multidrug RND transporter</fullName>
    </submittedName>
</protein>
<evidence type="ECO:0000256" key="3">
    <source>
        <dbReference type="ARBA" id="ARBA00022692"/>
    </source>
</evidence>
<dbReference type="Gene3D" id="2.20.200.10">
    <property type="entry name" value="Outer membrane efflux proteins (OEP)"/>
    <property type="match status" value="1"/>
</dbReference>
<feature type="signal peptide" evidence="10">
    <location>
        <begin position="1"/>
        <end position="26"/>
    </location>
</feature>
<evidence type="ECO:0000256" key="1">
    <source>
        <dbReference type="ARBA" id="ARBA00007613"/>
    </source>
</evidence>
<dbReference type="GO" id="GO:0009279">
    <property type="term" value="C:cell outer membrane"/>
    <property type="evidence" value="ECO:0007669"/>
    <property type="project" value="UniProtKB-SubCell"/>
</dbReference>